<proteinExistence type="predicted"/>
<evidence type="ECO:0000313" key="2">
    <source>
        <dbReference type="EMBL" id="CAF1567431.1"/>
    </source>
</evidence>
<comment type="caution">
    <text evidence="2">The sequence shown here is derived from an EMBL/GenBank/DDBJ whole genome shotgun (WGS) entry which is preliminary data.</text>
</comment>
<dbReference type="Proteomes" id="UP000681722">
    <property type="component" value="Unassembled WGS sequence"/>
</dbReference>
<organism evidence="2 4">
    <name type="scientific">Didymodactylos carnosus</name>
    <dbReference type="NCBI Taxonomy" id="1234261"/>
    <lineage>
        <taxon>Eukaryota</taxon>
        <taxon>Metazoa</taxon>
        <taxon>Spiralia</taxon>
        <taxon>Gnathifera</taxon>
        <taxon>Rotifera</taxon>
        <taxon>Eurotatoria</taxon>
        <taxon>Bdelloidea</taxon>
        <taxon>Philodinida</taxon>
        <taxon>Philodinidae</taxon>
        <taxon>Didymodactylos</taxon>
    </lineage>
</organism>
<evidence type="ECO:0000256" key="1">
    <source>
        <dbReference type="SAM" id="Phobius"/>
    </source>
</evidence>
<feature type="transmembrane region" description="Helical" evidence="1">
    <location>
        <begin position="26"/>
        <end position="48"/>
    </location>
</feature>
<evidence type="ECO:0000313" key="4">
    <source>
        <dbReference type="Proteomes" id="UP000663829"/>
    </source>
</evidence>
<dbReference type="EMBL" id="CAJOBC010095046">
    <property type="protein sequence ID" value="CAF4429903.1"/>
    <property type="molecule type" value="Genomic_DNA"/>
</dbReference>
<feature type="non-terminal residue" evidence="2">
    <location>
        <position position="1"/>
    </location>
</feature>
<dbReference type="EMBL" id="CAJNOQ010029238">
    <property type="protein sequence ID" value="CAF1567431.1"/>
    <property type="molecule type" value="Genomic_DNA"/>
</dbReference>
<accession>A0A815Y9T4</accession>
<keyword evidence="1" id="KW-1133">Transmembrane helix</keyword>
<keyword evidence="1" id="KW-0812">Transmembrane</keyword>
<dbReference type="Proteomes" id="UP000663829">
    <property type="component" value="Unassembled WGS sequence"/>
</dbReference>
<gene>
    <name evidence="2" type="ORF">GPM918_LOCUS40170</name>
    <name evidence="3" type="ORF">SRO942_LOCUS41097</name>
</gene>
<keyword evidence="1" id="KW-0472">Membrane</keyword>
<reference evidence="2" key="1">
    <citation type="submission" date="2021-02" db="EMBL/GenBank/DDBJ databases">
        <authorList>
            <person name="Nowell W R."/>
        </authorList>
    </citation>
    <scope>NUCLEOTIDE SEQUENCE</scope>
</reference>
<sequence length="79" mass="9261">MFTWIIFSQHLELGLLFATAPPTNTIINIILTLIGLPVLFLFFAHYFITYELHDFPWFADKKNNVEEFDKLLNEVTEIA</sequence>
<keyword evidence="4" id="KW-1185">Reference proteome</keyword>
<evidence type="ECO:0000313" key="3">
    <source>
        <dbReference type="EMBL" id="CAF4429903.1"/>
    </source>
</evidence>
<name>A0A815Y9T4_9BILA</name>
<protein>
    <submittedName>
        <fullName evidence="2">Uncharacterized protein</fullName>
    </submittedName>
</protein>
<dbReference type="AlphaFoldDB" id="A0A815Y9T4"/>